<accession>A0A2T9Z0R6</accession>
<name>A0A2T9Z0R6_9FUNG</name>
<evidence type="ECO:0000256" key="5">
    <source>
        <dbReference type="ARBA" id="ARBA00023239"/>
    </source>
</evidence>
<sequence>MNSENSFPPLGMTSEEFRRRGKELIDYIADYYDNINQLKPLSQVEPNYLRELLPENAPEEPDNFDAILKDIETKIVPGVTHWQSGNFYGYFPGNSSYPGILGEMYSAMFNGIGFSWINGPAMTELETITLDWLGKLIGLDASFLSFNADGSLSSGGGVIQGTASEATIVAMLAARCKAIENFKAENLEYTQDDLIHFSSKLIGYGTDQTHSSGEKASMIINCRFRGIQTADNGSLTKDLLENAIQEDREKGLIPFFIIGTFGTTAIGATDDFVGISEASQAHNLWFHLDAAYAGAALICPEYRNLAPGMNLADSFVFNPHKWLLVNFDCSAIWFKNSYYVKIALSIHRDYYKNSATDSGLVRDYKDWQIPLGRRFRALKLFLVMRMYGAKGLRQHIRRSVGYTEWLETELSKDDRFKILFPRTLSLLVFQLSMDSIQALSKTNLDSEQLSAMHKQANLRFSQFIIESGEIFLTTASVKNSTAIRVAIGSPSTDKSCMEKLLCTLKSSADLALAEILK</sequence>
<reference evidence="8 9" key="1">
    <citation type="journal article" date="2018" name="MBio">
        <title>Comparative Genomics Reveals the Core Gene Toolbox for the Fungus-Insect Symbiosis.</title>
        <authorList>
            <person name="Wang Y."/>
            <person name="Stata M."/>
            <person name="Wang W."/>
            <person name="Stajich J.E."/>
            <person name="White M.M."/>
            <person name="Moncalvo J.M."/>
        </authorList>
    </citation>
    <scope>NUCLEOTIDE SEQUENCE [LARGE SCALE GENOMIC DNA]</scope>
    <source>
        <strain evidence="8 9">SWE-8-4</strain>
    </source>
</reference>
<dbReference type="SUPFAM" id="SSF53383">
    <property type="entry name" value="PLP-dependent transferases"/>
    <property type="match status" value="1"/>
</dbReference>
<dbReference type="InterPro" id="IPR015422">
    <property type="entry name" value="PyrdxlP-dep_Trfase_small"/>
</dbReference>
<evidence type="ECO:0000256" key="4">
    <source>
        <dbReference type="ARBA" id="ARBA00022898"/>
    </source>
</evidence>
<dbReference type="Gene3D" id="3.40.640.10">
    <property type="entry name" value="Type I PLP-dependent aspartate aminotransferase-like (Major domain)"/>
    <property type="match status" value="1"/>
</dbReference>
<dbReference type="Proteomes" id="UP000245383">
    <property type="component" value="Unassembled WGS sequence"/>
</dbReference>
<dbReference type="Pfam" id="PF00282">
    <property type="entry name" value="Pyridoxal_deC"/>
    <property type="match status" value="1"/>
</dbReference>
<dbReference type="InterPro" id="IPR010977">
    <property type="entry name" value="Aromatic_deC"/>
</dbReference>
<dbReference type="GO" id="GO:0030170">
    <property type="term" value="F:pyridoxal phosphate binding"/>
    <property type="evidence" value="ECO:0007669"/>
    <property type="project" value="InterPro"/>
</dbReference>
<organism evidence="8 9">
    <name type="scientific">Smittium simulii</name>
    <dbReference type="NCBI Taxonomy" id="133385"/>
    <lineage>
        <taxon>Eukaryota</taxon>
        <taxon>Fungi</taxon>
        <taxon>Fungi incertae sedis</taxon>
        <taxon>Zoopagomycota</taxon>
        <taxon>Kickxellomycotina</taxon>
        <taxon>Harpellomycetes</taxon>
        <taxon>Harpellales</taxon>
        <taxon>Legeriomycetaceae</taxon>
        <taxon>Smittium</taxon>
    </lineage>
</organism>
<gene>
    <name evidence="8" type="ORF">BB561_000052</name>
</gene>
<dbReference type="STRING" id="133385.A0A2T9Z0R6"/>
<keyword evidence="5 7" id="KW-0456">Lyase</keyword>
<evidence type="ECO:0000256" key="2">
    <source>
        <dbReference type="ARBA" id="ARBA00009533"/>
    </source>
</evidence>
<keyword evidence="9" id="KW-1185">Reference proteome</keyword>
<dbReference type="FunFam" id="1.20.1340.10:FF:000001">
    <property type="entry name" value="Histidine decarboxylase"/>
    <property type="match status" value="1"/>
</dbReference>
<dbReference type="PANTHER" id="PTHR11999">
    <property type="entry name" value="GROUP II PYRIDOXAL-5-PHOSPHATE DECARBOXYLASE"/>
    <property type="match status" value="1"/>
</dbReference>
<proteinExistence type="inferred from homology"/>
<protein>
    <recommendedName>
        <fullName evidence="10">Aromatic-L-amino-acid decarboxylase</fullName>
    </recommendedName>
</protein>
<dbReference type="InterPro" id="IPR015424">
    <property type="entry name" value="PyrdxlP-dep_Trfase"/>
</dbReference>
<evidence type="ECO:0000256" key="1">
    <source>
        <dbReference type="ARBA" id="ARBA00001933"/>
    </source>
</evidence>
<dbReference type="Gene3D" id="1.20.1340.10">
    <property type="entry name" value="dopa decarboxylase, N-terminal domain"/>
    <property type="match status" value="1"/>
</dbReference>
<dbReference type="Gene3D" id="3.90.1150.10">
    <property type="entry name" value="Aspartate Aminotransferase, domain 1"/>
    <property type="match status" value="1"/>
</dbReference>
<comment type="similarity">
    <text evidence="2 7">Belongs to the group II decarboxylase family.</text>
</comment>
<evidence type="ECO:0000313" key="8">
    <source>
        <dbReference type="EMBL" id="PVU98181.1"/>
    </source>
</evidence>
<dbReference type="OrthoDB" id="639767at2759"/>
<evidence type="ECO:0008006" key="10">
    <source>
        <dbReference type="Google" id="ProtNLM"/>
    </source>
</evidence>
<evidence type="ECO:0000313" key="9">
    <source>
        <dbReference type="Proteomes" id="UP000245383"/>
    </source>
</evidence>
<dbReference type="GO" id="GO:0006520">
    <property type="term" value="P:amino acid metabolic process"/>
    <property type="evidence" value="ECO:0007669"/>
    <property type="project" value="InterPro"/>
</dbReference>
<dbReference type="PANTHER" id="PTHR11999:SF70">
    <property type="entry name" value="MIP05841P"/>
    <property type="match status" value="1"/>
</dbReference>
<dbReference type="InterPro" id="IPR002129">
    <property type="entry name" value="PyrdxlP-dep_de-COase"/>
</dbReference>
<evidence type="ECO:0000256" key="3">
    <source>
        <dbReference type="ARBA" id="ARBA00022793"/>
    </source>
</evidence>
<dbReference type="EMBL" id="MBFR01000002">
    <property type="protein sequence ID" value="PVU98181.1"/>
    <property type="molecule type" value="Genomic_DNA"/>
</dbReference>
<dbReference type="AlphaFoldDB" id="A0A2T9Z0R6"/>
<feature type="modified residue" description="N6-(pyridoxal phosphate)lysine" evidence="6">
    <location>
        <position position="321"/>
    </location>
</feature>
<dbReference type="PRINTS" id="PR00800">
    <property type="entry name" value="YHDCRBOXLASE"/>
</dbReference>
<dbReference type="InterPro" id="IPR021115">
    <property type="entry name" value="Pyridoxal-P_BS"/>
</dbReference>
<comment type="caution">
    <text evidence="8">The sequence shown here is derived from an EMBL/GenBank/DDBJ whole genome shotgun (WGS) entry which is preliminary data.</text>
</comment>
<dbReference type="GO" id="GO:0019752">
    <property type="term" value="P:carboxylic acid metabolic process"/>
    <property type="evidence" value="ECO:0007669"/>
    <property type="project" value="InterPro"/>
</dbReference>
<evidence type="ECO:0000256" key="6">
    <source>
        <dbReference type="PIRSR" id="PIRSR602129-50"/>
    </source>
</evidence>
<dbReference type="GO" id="GO:0005737">
    <property type="term" value="C:cytoplasm"/>
    <property type="evidence" value="ECO:0007669"/>
    <property type="project" value="TreeGrafter"/>
</dbReference>
<keyword evidence="3" id="KW-0210">Decarboxylase</keyword>
<dbReference type="InterPro" id="IPR015421">
    <property type="entry name" value="PyrdxlP-dep_Trfase_major"/>
</dbReference>
<comment type="cofactor">
    <cofactor evidence="1 6 7">
        <name>pyridoxal 5'-phosphate</name>
        <dbReference type="ChEBI" id="CHEBI:597326"/>
    </cofactor>
</comment>
<keyword evidence="4 6" id="KW-0663">Pyridoxal phosphate</keyword>
<dbReference type="PROSITE" id="PS00392">
    <property type="entry name" value="DDC_GAD_HDC_YDC"/>
    <property type="match status" value="1"/>
</dbReference>
<dbReference type="GO" id="GO:0016831">
    <property type="term" value="F:carboxy-lyase activity"/>
    <property type="evidence" value="ECO:0007669"/>
    <property type="project" value="UniProtKB-KW"/>
</dbReference>
<evidence type="ECO:0000256" key="7">
    <source>
        <dbReference type="RuleBase" id="RU000382"/>
    </source>
</evidence>